<dbReference type="InterPro" id="IPR023696">
    <property type="entry name" value="Ureohydrolase_dom_sf"/>
</dbReference>
<dbReference type="Pfam" id="PF00850">
    <property type="entry name" value="Hist_deacetyl"/>
    <property type="match status" value="1"/>
</dbReference>
<dbReference type="InterPro" id="IPR023801">
    <property type="entry name" value="His_deacetylse_dom"/>
</dbReference>
<accession>A0A812RRD1</accession>
<organism evidence="3 4">
    <name type="scientific">Symbiodinium pilosum</name>
    <name type="common">Dinoflagellate</name>
    <dbReference type="NCBI Taxonomy" id="2952"/>
    <lineage>
        <taxon>Eukaryota</taxon>
        <taxon>Sar</taxon>
        <taxon>Alveolata</taxon>
        <taxon>Dinophyceae</taxon>
        <taxon>Suessiales</taxon>
        <taxon>Symbiodiniaceae</taxon>
        <taxon>Symbiodinium</taxon>
    </lineage>
</organism>
<dbReference type="GO" id="GO:0040029">
    <property type="term" value="P:epigenetic regulation of gene expression"/>
    <property type="evidence" value="ECO:0007669"/>
    <property type="project" value="TreeGrafter"/>
</dbReference>
<evidence type="ECO:0000313" key="4">
    <source>
        <dbReference type="Proteomes" id="UP000649617"/>
    </source>
</evidence>
<dbReference type="Gene3D" id="3.40.800.20">
    <property type="entry name" value="Histone deacetylase domain"/>
    <property type="match status" value="1"/>
</dbReference>
<dbReference type="GO" id="GO:0004407">
    <property type="term" value="F:histone deacetylase activity"/>
    <property type="evidence" value="ECO:0007669"/>
    <property type="project" value="TreeGrafter"/>
</dbReference>
<evidence type="ECO:0000313" key="3">
    <source>
        <dbReference type="EMBL" id="CAE7453122.1"/>
    </source>
</evidence>
<dbReference type="OrthoDB" id="424012at2759"/>
<name>A0A812RRD1_SYMPI</name>
<feature type="region of interest" description="Disordered" evidence="1">
    <location>
        <begin position="179"/>
        <end position="224"/>
    </location>
</feature>
<reference evidence="3" key="1">
    <citation type="submission" date="2021-02" db="EMBL/GenBank/DDBJ databases">
        <authorList>
            <person name="Dougan E. K."/>
            <person name="Rhodes N."/>
            <person name="Thang M."/>
            <person name="Chan C."/>
        </authorList>
    </citation>
    <scope>NUCLEOTIDE SEQUENCE</scope>
</reference>
<evidence type="ECO:0000256" key="1">
    <source>
        <dbReference type="SAM" id="MobiDB-lite"/>
    </source>
</evidence>
<gene>
    <name evidence="3" type="primary">hdaC</name>
    <name evidence="3" type="ORF">SPIL2461_LOCUS11103</name>
</gene>
<dbReference type="Proteomes" id="UP000649617">
    <property type="component" value="Unassembled WGS sequence"/>
</dbReference>
<dbReference type="AlphaFoldDB" id="A0A812RRD1"/>
<proteinExistence type="predicted"/>
<dbReference type="SUPFAM" id="SSF52768">
    <property type="entry name" value="Arginase/deacetylase"/>
    <property type="match status" value="1"/>
</dbReference>
<sequence>MSNFALMLPFDPFAEVQEGIFEFSRNAARGIYFLKRHHPGFEQIDKERVEFGPDLIFISAGFDGHEDDLLGCCNLSEEDYVWATQQLMAIANRCCQGRVISVLEGGYNTRAEALSPFAAAVSAHVRTLMYTSQNYTFLDYEVELATIGEEQSQAEIAERFRFQRREEAKRLRRKRGWLFDDGLPPMKKAKEDDEEKVEGESEKVDKAEEKVPADEQVYPMEGSF</sequence>
<dbReference type="InterPro" id="IPR037138">
    <property type="entry name" value="His_deacetylse_dom_sf"/>
</dbReference>
<evidence type="ECO:0000259" key="2">
    <source>
        <dbReference type="Pfam" id="PF00850"/>
    </source>
</evidence>
<protein>
    <submittedName>
        <fullName evidence="3">HdaC protein</fullName>
    </submittedName>
</protein>
<dbReference type="GO" id="GO:0000118">
    <property type="term" value="C:histone deacetylase complex"/>
    <property type="evidence" value="ECO:0007669"/>
    <property type="project" value="TreeGrafter"/>
</dbReference>
<dbReference type="PANTHER" id="PTHR10625:SF26">
    <property type="entry name" value="HISTONE DEACETYLASE DOMAIN-CONTAINING PROTEIN"/>
    <property type="match status" value="1"/>
</dbReference>
<dbReference type="PANTHER" id="PTHR10625">
    <property type="entry name" value="HISTONE DEACETYLASE HDAC1-RELATED"/>
    <property type="match status" value="1"/>
</dbReference>
<feature type="compositionally biased region" description="Basic and acidic residues" evidence="1">
    <location>
        <begin position="198"/>
        <end position="213"/>
    </location>
</feature>
<feature type="domain" description="Histone deacetylase" evidence="2">
    <location>
        <begin position="50"/>
        <end position="111"/>
    </location>
</feature>
<keyword evidence="4" id="KW-1185">Reference proteome</keyword>
<dbReference type="EMBL" id="CAJNIZ010021557">
    <property type="protein sequence ID" value="CAE7453122.1"/>
    <property type="molecule type" value="Genomic_DNA"/>
</dbReference>
<dbReference type="GO" id="GO:0005737">
    <property type="term" value="C:cytoplasm"/>
    <property type="evidence" value="ECO:0007669"/>
    <property type="project" value="TreeGrafter"/>
</dbReference>
<comment type="caution">
    <text evidence="3">The sequence shown here is derived from an EMBL/GenBank/DDBJ whole genome shotgun (WGS) entry which is preliminary data.</text>
</comment>